<dbReference type="CDD" id="cd09274">
    <property type="entry name" value="RNase_HI_RT_Ty3"/>
    <property type="match status" value="1"/>
</dbReference>
<feature type="compositionally biased region" description="Acidic residues" evidence="14">
    <location>
        <begin position="113"/>
        <end position="122"/>
    </location>
</feature>
<keyword evidence="13" id="KW-0862">Zinc</keyword>
<dbReference type="CDD" id="cd00303">
    <property type="entry name" value="retropepsin_like"/>
    <property type="match status" value="1"/>
</dbReference>
<keyword evidence="8" id="KW-0460">Magnesium</keyword>
<keyword evidence="4" id="KW-0540">Nuclease</keyword>
<evidence type="ECO:0000259" key="15">
    <source>
        <dbReference type="PROSITE" id="PS50158"/>
    </source>
</evidence>
<dbReference type="GO" id="GO:0003677">
    <property type="term" value="F:DNA binding"/>
    <property type="evidence" value="ECO:0007669"/>
    <property type="project" value="UniProtKB-KW"/>
</dbReference>
<evidence type="ECO:0000256" key="3">
    <source>
        <dbReference type="ARBA" id="ARBA00022695"/>
    </source>
</evidence>
<dbReference type="CDD" id="cd01647">
    <property type="entry name" value="RT_LTR"/>
    <property type="match status" value="1"/>
</dbReference>
<dbReference type="EnsemblMetazoa" id="CLYHEMT024377.1">
    <property type="protein sequence ID" value="CLYHEMP024377.1"/>
    <property type="gene ID" value="CLYHEMG024377"/>
</dbReference>
<dbReference type="Gene3D" id="3.30.420.10">
    <property type="entry name" value="Ribonuclease H-like superfamily/Ribonuclease H"/>
    <property type="match status" value="1"/>
</dbReference>
<dbReference type="PANTHER" id="PTHR37984">
    <property type="entry name" value="PROTEIN CBG26694"/>
    <property type="match status" value="1"/>
</dbReference>
<dbReference type="GO" id="GO:0006508">
    <property type="term" value="P:proteolysis"/>
    <property type="evidence" value="ECO:0007669"/>
    <property type="project" value="UniProtKB-KW"/>
</dbReference>
<dbReference type="OrthoDB" id="5987886at2759"/>
<feature type="region of interest" description="Disordered" evidence="14">
    <location>
        <begin position="97"/>
        <end position="143"/>
    </location>
</feature>
<dbReference type="SUPFAM" id="SSF53098">
    <property type="entry name" value="Ribonuclease H-like"/>
    <property type="match status" value="1"/>
</dbReference>
<dbReference type="GO" id="GO:0003723">
    <property type="term" value="F:RNA binding"/>
    <property type="evidence" value="ECO:0007669"/>
    <property type="project" value="UniProtKB-KW"/>
</dbReference>
<dbReference type="GO" id="GO:0015074">
    <property type="term" value="P:DNA integration"/>
    <property type="evidence" value="ECO:0007669"/>
    <property type="project" value="UniProtKB-KW"/>
</dbReference>
<dbReference type="SMART" id="SM00343">
    <property type="entry name" value="ZnF_C2HC"/>
    <property type="match status" value="2"/>
</dbReference>
<evidence type="ECO:0000256" key="1">
    <source>
        <dbReference type="ARBA" id="ARBA00022670"/>
    </source>
</evidence>
<dbReference type="InterPro" id="IPR001995">
    <property type="entry name" value="Peptidase_A2_cat"/>
</dbReference>
<evidence type="ECO:0000256" key="11">
    <source>
        <dbReference type="ARBA" id="ARBA00022918"/>
    </source>
</evidence>
<feature type="domain" description="Peptidase A2" evidence="16">
    <location>
        <begin position="240"/>
        <end position="317"/>
    </location>
</feature>
<protein>
    <recommendedName>
        <fullName evidence="21">Endonuclease</fullName>
    </recommendedName>
</protein>
<dbReference type="SUPFAM" id="SSF56672">
    <property type="entry name" value="DNA/RNA polymerases"/>
    <property type="match status" value="1"/>
</dbReference>
<dbReference type="InterPro" id="IPR041588">
    <property type="entry name" value="Integrase_H2C2"/>
</dbReference>
<dbReference type="InterPro" id="IPR041577">
    <property type="entry name" value="RT_RNaseH_2"/>
</dbReference>
<dbReference type="Gene3D" id="2.40.70.10">
    <property type="entry name" value="Acid Proteases"/>
    <property type="match status" value="1"/>
</dbReference>
<evidence type="ECO:0000256" key="2">
    <source>
        <dbReference type="ARBA" id="ARBA00022679"/>
    </source>
</evidence>
<dbReference type="SUPFAM" id="SSF50630">
    <property type="entry name" value="Acid proteases"/>
    <property type="match status" value="1"/>
</dbReference>
<proteinExistence type="predicted"/>
<dbReference type="Pfam" id="PF17919">
    <property type="entry name" value="RT_RNaseH_2"/>
    <property type="match status" value="1"/>
</dbReference>
<feature type="compositionally biased region" description="Basic residues" evidence="14">
    <location>
        <begin position="133"/>
        <end position="143"/>
    </location>
</feature>
<evidence type="ECO:0000256" key="6">
    <source>
        <dbReference type="ARBA" id="ARBA00022759"/>
    </source>
</evidence>
<dbReference type="InterPro" id="IPR001878">
    <property type="entry name" value="Znf_CCHC"/>
</dbReference>
<evidence type="ECO:0000313" key="19">
    <source>
        <dbReference type="EnsemblMetazoa" id="CLYHEMP024377.1"/>
    </source>
</evidence>
<dbReference type="PROSITE" id="PS00141">
    <property type="entry name" value="ASP_PROTEASE"/>
    <property type="match status" value="1"/>
</dbReference>
<dbReference type="PROSITE" id="PS50175">
    <property type="entry name" value="ASP_PROT_RETROV"/>
    <property type="match status" value="1"/>
</dbReference>
<dbReference type="GO" id="GO:0003964">
    <property type="term" value="F:RNA-directed DNA polymerase activity"/>
    <property type="evidence" value="ECO:0007669"/>
    <property type="project" value="UniProtKB-KW"/>
</dbReference>
<dbReference type="AlphaFoldDB" id="A0A7M5XNH5"/>
<dbReference type="SUPFAM" id="SSF57756">
    <property type="entry name" value="Retrovirus zinc finger-like domains"/>
    <property type="match status" value="1"/>
</dbReference>
<evidence type="ECO:0000256" key="10">
    <source>
        <dbReference type="ARBA" id="ARBA00022908"/>
    </source>
</evidence>
<feature type="domain" description="CCHC-type" evidence="15">
    <location>
        <begin position="172"/>
        <end position="187"/>
    </location>
</feature>
<evidence type="ECO:0000256" key="9">
    <source>
        <dbReference type="ARBA" id="ARBA00022884"/>
    </source>
</evidence>
<dbReference type="InterPro" id="IPR036875">
    <property type="entry name" value="Znf_CCHC_sf"/>
</dbReference>
<dbReference type="Pfam" id="PF17921">
    <property type="entry name" value="Integrase_H2C2"/>
    <property type="match status" value="1"/>
</dbReference>
<evidence type="ECO:0000256" key="14">
    <source>
        <dbReference type="SAM" id="MobiDB-lite"/>
    </source>
</evidence>
<evidence type="ECO:0000313" key="20">
    <source>
        <dbReference type="Proteomes" id="UP000594262"/>
    </source>
</evidence>
<dbReference type="FunFam" id="3.30.420.10:FF:000063">
    <property type="entry name" value="Retrovirus-related Pol polyprotein from transposon 297-like Protein"/>
    <property type="match status" value="1"/>
</dbReference>
<dbReference type="InterPro" id="IPR000477">
    <property type="entry name" value="RT_dom"/>
</dbReference>
<dbReference type="Pfam" id="PF00078">
    <property type="entry name" value="RVT_1"/>
    <property type="match status" value="1"/>
</dbReference>
<accession>A0A7M5XNH5</accession>
<dbReference type="InterPro" id="IPR050951">
    <property type="entry name" value="Retrovirus_Pol_polyprotein"/>
</dbReference>
<dbReference type="PROSITE" id="PS50158">
    <property type="entry name" value="ZF_CCHC"/>
    <property type="match status" value="1"/>
</dbReference>
<keyword evidence="1" id="KW-0645">Protease</keyword>
<dbReference type="GO" id="GO:0008270">
    <property type="term" value="F:zinc ion binding"/>
    <property type="evidence" value="ECO:0007669"/>
    <property type="project" value="UniProtKB-KW"/>
</dbReference>
<evidence type="ECO:0000259" key="16">
    <source>
        <dbReference type="PROSITE" id="PS50175"/>
    </source>
</evidence>
<dbReference type="FunFam" id="3.30.70.270:FF:000026">
    <property type="entry name" value="Transposon Ty3-G Gag-Pol polyprotein"/>
    <property type="match status" value="1"/>
</dbReference>
<dbReference type="Proteomes" id="UP000594262">
    <property type="component" value="Unplaced"/>
</dbReference>
<evidence type="ECO:0000256" key="13">
    <source>
        <dbReference type="PROSITE-ProRule" id="PRU00047"/>
    </source>
</evidence>
<evidence type="ECO:0000256" key="7">
    <source>
        <dbReference type="ARBA" id="ARBA00022801"/>
    </source>
</evidence>
<dbReference type="Gene3D" id="4.10.60.10">
    <property type="entry name" value="Zinc finger, CCHC-type"/>
    <property type="match status" value="1"/>
</dbReference>
<dbReference type="Gene3D" id="3.30.70.270">
    <property type="match status" value="2"/>
</dbReference>
<dbReference type="PANTHER" id="PTHR37984:SF11">
    <property type="entry name" value="INTEGRASE CATALYTIC DOMAIN-CONTAINING PROTEIN"/>
    <property type="match status" value="1"/>
</dbReference>
<dbReference type="Pfam" id="PF13650">
    <property type="entry name" value="Asp_protease_2"/>
    <property type="match status" value="1"/>
</dbReference>
<keyword evidence="2" id="KW-0808">Transferase</keyword>
<keyword evidence="20" id="KW-1185">Reference proteome</keyword>
<dbReference type="InterPro" id="IPR012337">
    <property type="entry name" value="RNaseH-like_sf"/>
</dbReference>
<dbReference type="InterPro" id="IPR043128">
    <property type="entry name" value="Rev_trsase/Diguanyl_cyclase"/>
</dbReference>
<keyword evidence="3" id="KW-0548">Nucleotidyltransferase</keyword>
<dbReference type="Gene3D" id="3.10.10.10">
    <property type="entry name" value="HIV Type 1 Reverse Transcriptase, subunit A, domain 1"/>
    <property type="match status" value="1"/>
</dbReference>
<evidence type="ECO:0000256" key="12">
    <source>
        <dbReference type="ARBA" id="ARBA00023125"/>
    </source>
</evidence>
<dbReference type="InterPro" id="IPR001969">
    <property type="entry name" value="Aspartic_peptidase_AS"/>
</dbReference>
<dbReference type="InterPro" id="IPR043502">
    <property type="entry name" value="DNA/RNA_pol_sf"/>
</dbReference>
<keyword evidence="6" id="KW-0255">Endonuclease</keyword>
<dbReference type="InterPro" id="IPR021109">
    <property type="entry name" value="Peptidase_aspartic_dom_sf"/>
</dbReference>
<evidence type="ECO:0008006" key="21">
    <source>
        <dbReference type="Google" id="ProtNLM"/>
    </source>
</evidence>
<dbReference type="PROSITE" id="PS50878">
    <property type="entry name" value="RT_POL"/>
    <property type="match status" value="1"/>
</dbReference>
<dbReference type="Gene3D" id="1.10.340.70">
    <property type="match status" value="1"/>
</dbReference>
<keyword evidence="5" id="KW-0064">Aspartyl protease</keyword>
<dbReference type="FunFam" id="1.10.340.70:FF:000003">
    <property type="entry name" value="Protein CBG25708"/>
    <property type="match status" value="1"/>
</dbReference>
<evidence type="ECO:0000259" key="18">
    <source>
        <dbReference type="PROSITE" id="PS50994"/>
    </source>
</evidence>
<sequence>MFWAARALHCSTQRYERHVFRSCSQNNTESTGQYVSRLRQLATTCEFHDTQDEIVDQVIGGCNSKKLRKRLLKEHNLSLDKLLEIALVLETADHQSVKYDTGKPHQHNKPVEEESDDADDGDNVNRISDRRPPRYPKSRISKTPHTTRKITCYRCGSDHLASECRIAKDKTCFNCGKKGHLKTVCQSKQNPNQQDNPTIRYITVEDSSSDDEFVLAIDNPSHSANKRHRIFPIKMNNITVEMLIDSGSDLNIISQETLTKMNFEPKRFPYKGQAKSFNAPIPFKECCYVKIRAGNSETNARFIINPHPSITILGYDSSIELNLLRVGPDPVATTTTTERVNNITANSSKMNDIITEYSDRFQGLGKLKGVSLNIKTDPSIQPVAQKPRRLPILMRKEVDTELDRLLELGVIEPVSDPPSWVNPIVPVPKPNSSNIRLCVDMRAANTAIIREPYQIPTLDELLHEFNGCKLFTKLDLNKGYHQIELDKASRELTAFATHRGIFRYTRLLFGMSSAAEIYQREIELALTGLPGVKNISDDIIIGGRTEEELISRTEAVFERLRTKNLTVNPKKCNFLKTELLYMGHKLSQFGVSPDEEKVRSIVNLLPPTNIKELRSFLGMITYCSKFLPNFATVTEPLRNLLKKKDVPWEWTSVHQSTFDSLKELLLDSETLAYFDVNAETEISTDASCVGLGAVLMQKQKNGTWRPVSYASRSLSPVERRYSPLERECLAVTYALERFRLYLYGLYFTIKTDHKPLVPIFSSPMKSITPRIENLVIKAMPYNFKMVYQPGKFNGADYLSRSNHDKHITVKRNVTEDFVNYVYEHTLPQSVSAETIAHEQHRDPDIKSIIDFITNDKMSPKCQYFTMRHSFSIVNNVVMFNDRIFIPKSLRQHIIQIAHEGHQGIVRTKQRLRVKTWWPGMGPDVEEFIKSCHGCQVVGPLPKPTPLATTKIPDESWLLLGCDLVGPFPTGENLLVCVDYYSKYPEVELLHNVSSKSIATKLRKLFCRYGAPDCIVTDNGPQFRKHTEFRKLLKEFNVKHRKVTPYHPMANGEVERFNRNLKKTIQASIAEGQNWRQALDNFLLSYRTTPHATTHNRQNPSRAYVWTSNSRQNPKQQEIETVRIQQIGLSTGSKQKDSCQTSL</sequence>
<keyword evidence="11" id="KW-0695">RNA-directed DNA polymerase</keyword>
<feature type="domain" description="Integrase catalytic" evidence="18">
    <location>
        <begin position="948"/>
        <end position="1107"/>
    </location>
</feature>
<dbReference type="GO" id="GO:0004190">
    <property type="term" value="F:aspartic-type endopeptidase activity"/>
    <property type="evidence" value="ECO:0007669"/>
    <property type="project" value="UniProtKB-KW"/>
</dbReference>
<evidence type="ECO:0000259" key="17">
    <source>
        <dbReference type="PROSITE" id="PS50878"/>
    </source>
</evidence>
<reference evidence="19" key="1">
    <citation type="submission" date="2021-01" db="UniProtKB">
        <authorList>
            <consortium name="EnsemblMetazoa"/>
        </authorList>
    </citation>
    <scope>IDENTIFICATION</scope>
</reference>
<dbReference type="InterPro" id="IPR001584">
    <property type="entry name" value="Integrase_cat-core"/>
</dbReference>
<dbReference type="PROSITE" id="PS50994">
    <property type="entry name" value="INTEGRASE"/>
    <property type="match status" value="1"/>
</dbReference>
<dbReference type="GO" id="GO:0004519">
    <property type="term" value="F:endonuclease activity"/>
    <property type="evidence" value="ECO:0007669"/>
    <property type="project" value="UniProtKB-KW"/>
</dbReference>
<dbReference type="InterPro" id="IPR036397">
    <property type="entry name" value="RNaseH_sf"/>
</dbReference>
<name>A0A7M5XNH5_9CNID</name>
<organism evidence="19 20">
    <name type="scientific">Clytia hemisphaerica</name>
    <dbReference type="NCBI Taxonomy" id="252671"/>
    <lineage>
        <taxon>Eukaryota</taxon>
        <taxon>Metazoa</taxon>
        <taxon>Cnidaria</taxon>
        <taxon>Hydrozoa</taxon>
        <taxon>Hydroidolina</taxon>
        <taxon>Leptothecata</taxon>
        <taxon>Obeliida</taxon>
        <taxon>Clytiidae</taxon>
        <taxon>Clytia</taxon>
    </lineage>
</organism>
<feature type="domain" description="Reverse transcriptase" evidence="17">
    <location>
        <begin position="408"/>
        <end position="586"/>
    </location>
</feature>
<evidence type="ECO:0000256" key="8">
    <source>
        <dbReference type="ARBA" id="ARBA00022842"/>
    </source>
</evidence>
<evidence type="ECO:0000256" key="5">
    <source>
        <dbReference type="ARBA" id="ARBA00022750"/>
    </source>
</evidence>
<keyword evidence="12" id="KW-0238">DNA-binding</keyword>
<keyword evidence="13" id="KW-0479">Metal-binding</keyword>
<evidence type="ECO:0000256" key="4">
    <source>
        <dbReference type="ARBA" id="ARBA00022722"/>
    </source>
</evidence>
<keyword evidence="10" id="KW-0229">DNA integration</keyword>
<dbReference type="Pfam" id="PF00665">
    <property type="entry name" value="rve"/>
    <property type="match status" value="1"/>
</dbReference>
<keyword evidence="13" id="KW-0863">Zinc-finger</keyword>
<keyword evidence="7" id="KW-0378">Hydrolase</keyword>
<keyword evidence="9" id="KW-0694">RNA-binding</keyword>
<dbReference type="FunFam" id="3.10.20.370:FF:000001">
    <property type="entry name" value="Retrovirus-related Pol polyprotein from transposon 17.6-like protein"/>
    <property type="match status" value="1"/>
</dbReference>